<evidence type="ECO:0000313" key="2">
    <source>
        <dbReference type="EMBL" id="KAK8891030.1"/>
    </source>
</evidence>
<evidence type="ECO:0000259" key="1">
    <source>
        <dbReference type="Pfam" id="PF17900"/>
    </source>
</evidence>
<protein>
    <recommendedName>
        <fullName evidence="1">Aminopeptidase N-like N-terminal domain-containing protein</fullName>
    </recommendedName>
</protein>
<sequence length="245" mass="28162">MTHFRLSQDITPVHYDVSFEPDIPKKCYSARLLITFKTKSESNSDHAELFAHKSLLIHSIKQNGNHLKYTRDESNSHLYIYGTNLNEVTGPVEILFDGSLDHFTMGWYYVNDECCSSQFESSMARYLMSCFDEPCVKSIFTICIKTLKHLTAYSNMPPASILTNEDGTKHTFTFHETPPMSCYLLSLVVGDFDMKKGYTKRHHLPVDVIAPRGQAELMDEPLQVCIYAVDWLKDFLQVDFPLPRL</sequence>
<reference evidence="2 3" key="1">
    <citation type="submission" date="2024-04" db="EMBL/GenBank/DDBJ databases">
        <title>Tritrichomonas musculus Genome.</title>
        <authorList>
            <person name="Alves-Ferreira E."/>
            <person name="Grigg M."/>
            <person name="Lorenzi H."/>
            <person name="Galac M."/>
        </authorList>
    </citation>
    <scope>NUCLEOTIDE SEQUENCE [LARGE SCALE GENOMIC DNA]</scope>
    <source>
        <strain evidence="2 3">EAF2021</strain>
    </source>
</reference>
<organism evidence="2 3">
    <name type="scientific">Tritrichomonas musculus</name>
    <dbReference type="NCBI Taxonomy" id="1915356"/>
    <lineage>
        <taxon>Eukaryota</taxon>
        <taxon>Metamonada</taxon>
        <taxon>Parabasalia</taxon>
        <taxon>Tritrichomonadida</taxon>
        <taxon>Tritrichomonadidae</taxon>
        <taxon>Tritrichomonas</taxon>
    </lineage>
</organism>
<dbReference type="InterPro" id="IPR042097">
    <property type="entry name" value="Aminopeptidase_N-like_N_sf"/>
</dbReference>
<dbReference type="PRINTS" id="PR00756">
    <property type="entry name" value="ALADIPTASE"/>
</dbReference>
<dbReference type="InterPro" id="IPR045357">
    <property type="entry name" value="Aminopeptidase_N-like_N"/>
</dbReference>
<dbReference type="PANTHER" id="PTHR11533:SF299">
    <property type="entry name" value="AMINOPEPTIDASE"/>
    <property type="match status" value="1"/>
</dbReference>
<dbReference type="InterPro" id="IPR001930">
    <property type="entry name" value="Peptidase_M1"/>
</dbReference>
<dbReference type="EMBL" id="JAPFFF010000004">
    <property type="protein sequence ID" value="KAK8891030.1"/>
    <property type="molecule type" value="Genomic_DNA"/>
</dbReference>
<dbReference type="InterPro" id="IPR050344">
    <property type="entry name" value="Peptidase_M1_aminopeptidases"/>
</dbReference>
<dbReference type="Proteomes" id="UP001470230">
    <property type="component" value="Unassembled WGS sequence"/>
</dbReference>
<gene>
    <name evidence="2" type="ORF">M9Y10_028233</name>
</gene>
<dbReference type="SUPFAM" id="SSF63737">
    <property type="entry name" value="Leukotriene A4 hydrolase N-terminal domain"/>
    <property type="match status" value="1"/>
</dbReference>
<keyword evidence="3" id="KW-1185">Reference proteome</keyword>
<dbReference type="PANTHER" id="PTHR11533">
    <property type="entry name" value="PROTEASE M1 ZINC METALLOPROTEASE"/>
    <property type="match status" value="1"/>
</dbReference>
<dbReference type="Gene3D" id="2.60.40.1730">
    <property type="entry name" value="tricorn interacting facor f3 domain"/>
    <property type="match status" value="1"/>
</dbReference>
<accession>A0ABR2KIR0</accession>
<comment type="caution">
    <text evidence="2">The sequence shown here is derived from an EMBL/GenBank/DDBJ whole genome shotgun (WGS) entry which is preliminary data.</text>
</comment>
<name>A0ABR2KIR0_9EUKA</name>
<feature type="domain" description="Aminopeptidase N-like N-terminal" evidence="1">
    <location>
        <begin position="12"/>
        <end position="184"/>
    </location>
</feature>
<dbReference type="Pfam" id="PF17900">
    <property type="entry name" value="Peptidase_M1_N"/>
    <property type="match status" value="1"/>
</dbReference>
<proteinExistence type="predicted"/>
<evidence type="ECO:0000313" key="3">
    <source>
        <dbReference type="Proteomes" id="UP001470230"/>
    </source>
</evidence>